<sequence length="86" mass="9363">MFGRLGAPEIILILLVVVLLFGAKRLPDMARSFGQSLRILQSETKAMQKDDADEPPTVHATAAHQLAAESRHTAPEATEADTSPRR</sequence>
<dbReference type="Gene3D" id="1.20.5.3310">
    <property type="match status" value="1"/>
</dbReference>
<evidence type="ECO:0000256" key="9">
    <source>
        <dbReference type="HAMAP-Rule" id="MF_00236"/>
    </source>
</evidence>
<keyword evidence="4 9" id="KW-0812">Transmembrane</keyword>
<comment type="subunit">
    <text evidence="9">The Tat system comprises two distinct complexes: a TatABC complex, containing multiple copies of TatA, TatB and TatC subunits, and a separate TatA complex, containing only TatA subunits. Substrates initially bind to the TatABC complex, which probably triggers association of the separate TatA complex to form the active translocon.</text>
</comment>
<protein>
    <recommendedName>
        <fullName evidence="9">Sec-independent protein translocase protein TatA</fullName>
    </recommendedName>
</protein>
<evidence type="ECO:0000256" key="2">
    <source>
        <dbReference type="ARBA" id="ARBA00022448"/>
    </source>
</evidence>
<comment type="function">
    <text evidence="9">Part of the twin-arginine translocation (Tat) system that transports large folded proteins containing a characteristic twin-arginine motif in their signal peptide across membranes. TatA could form the protein-conducting channel of the Tat system.</text>
</comment>
<keyword evidence="2 9" id="KW-0813">Transport</keyword>
<keyword evidence="6 9" id="KW-1133">Transmembrane helix</keyword>
<dbReference type="NCBIfam" id="TIGR01411">
    <property type="entry name" value="tatAE"/>
    <property type="match status" value="1"/>
</dbReference>
<evidence type="ECO:0000256" key="1">
    <source>
        <dbReference type="ARBA" id="ARBA00004162"/>
    </source>
</evidence>
<dbReference type="InterPro" id="IPR003369">
    <property type="entry name" value="TatA/B/E"/>
</dbReference>
<evidence type="ECO:0000256" key="6">
    <source>
        <dbReference type="ARBA" id="ARBA00022989"/>
    </source>
</evidence>
<proteinExistence type="inferred from homology"/>
<organism evidence="11 12">
    <name type="scientific">Streptomyces mirabilis</name>
    <dbReference type="NCBI Taxonomy" id="68239"/>
    <lineage>
        <taxon>Bacteria</taxon>
        <taxon>Bacillati</taxon>
        <taxon>Actinomycetota</taxon>
        <taxon>Actinomycetes</taxon>
        <taxon>Kitasatosporales</taxon>
        <taxon>Streptomycetaceae</taxon>
        <taxon>Streptomyces</taxon>
    </lineage>
</organism>
<comment type="subcellular location">
    <subcellularLocation>
        <location evidence="1 9">Cell membrane</location>
        <topology evidence="1 9">Single-pass membrane protein</topology>
    </subcellularLocation>
</comment>
<dbReference type="GO" id="GO:0008320">
    <property type="term" value="F:protein transmembrane transporter activity"/>
    <property type="evidence" value="ECO:0007669"/>
    <property type="project" value="UniProtKB-UniRule"/>
</dbReference>
<evidence type="ECO:0000256" key="7">
    <source>
        <dbReference type="ARBA" id="ARBA00023010"/>
    </source>
</evidence>
<dbReference type="PANTHER" id="PTHR42982">
    <property type="entry name" value="SEC-INDEPENDENT PROTEIN TRANSLOCASE PROTEIN TATA"/>
    <property type="match status" value="1"/>
</dbReference>
<dbReference type="OrthoDB" id="5245163at2"/>
<keyword evidence="8 9" id="KW-0472">Membrane</keyword>
<keyword evidence="7 9" id="KW-0811">Translocation</keyword>
<dbReference type="GO" id="GO:0043953">
    <property type="term" value="P:protein transport by the Tat complex"/>
    <property type="evidence" value="ECO:0007669"/>
    <property type="project" value="UniProtKB-UniRule"/>
</dbReference>
<evidence type="ECO:0000256" key="3">
    <source>
        <dbReference type="ARBA" id="ARBA00022475"/>
    </source>
</evidence>
<dbReference type="Proteomes" id="UP000181942">
    <property type="component" value="Unassembled WGS sequence"/>
</dbReference>
<dbReference type="GO" id="GO:0033281">
    <property type="term" value="C:TAT protein transport complex"/>
    <property type="evidence" value="ECO:0007669"/>
    <property type="project" value="UniProtKB-UniRule"/>
</dbReference>
<evidence type="ECO:0000313" key="12">
    <source>
        <dbReference type="Proteomes" id="UP000181942"/>
    </source>
</evidence>
<accession>A0A1I2Y1X9</accession>
<dbReference type="HAMAP" id="MF_00236">
    <property type="entry name" value="TatA_E"/>
    <property type="match status" value="1"/>
</dbReference>
<keyword evidence="3 9" id="KW-1003">Cell membrane</keyword>
<evidence type="ECO:0000256" key="8">
    <source>
        <dbReference type="ARBA" id="ARBA00023136"/>
    </source>
</evidence>
<dbReference type="AlphaFoldDB" id="A0A1I2Y1X9"/>
<evidence type="ECO:0000256" key="5">
    <source>
        <dbReference type="ARBA" id="ARBA00022927"/>
    </source>
</evidence>
<evidence type="ECO:0000256" key="4">
    <source>
        <dbReference type="ARBA" id="ARBA00022692"/>
    </source>
</evidence>
<dbReference type="NCBIfam" id="NF001854">
    <property type="entry name" value="PRK00575.1"/>
    <property type="match status" value="1"/>
</dbReference>
<feature type="region of interest" description="Disordered" evidence="10">
    <location>
        <begin position="44"/>
        <end position="86"/>
    </location>
</feature>
<dbReference type="Pfam" id="PF02416">
    <property type="entry name" value="TatA_B_E"/>
    <property type="match status" value="1"/>
</dbReference>
<dbReference type="EMBL" id="FONR01000054">
    <property type="protein sequence ID" value="SFH18321.1"/>
    <property type="molecule type" value="Genomic_DNA"/>
</dbReference>
<dbReference type="PANTHER" id="PTHR42982:SF8">
    <property type="entry name" value="SEC-INDEPENDENT PROTEIN TRANSLOCASE PROTEIN TATA"/>
    <property type="match status" value="1"/>
</dbReference>
<evidence type="ECO:0000313" key="11">
    <source>
        <dbReference type="EMBL" id="SFH18321.1"/>
    </source>
</evidence>
<reference evidence="11 12" key="1">
    <citation type="submission" date="2016-10" db="EMBL/GenBank/DDBJ databases">
        <authorList>
            <person name="de Groot N.N."/>
        </authorList>
    </citation>
    <scope>NUCLEOTIDE SEQUENCE [LARGE SCALE GENOMIC DNA]</scope>
    <source>
        <strain evidence="11 12">OK461</strain>
    </source>
</reference>
<comment type="similarity">
    <text evidence="9">Belongs to the TatA/E family.</text>
</comment>
<dbReference type="RefSeq" id="WP_075033846.1">
    <property type="nucleotide sequence ID" value="NZ_FONR01000054.1"/>
</dbReference>
<keyword evidence="5 9" id="KW-0653">Protein transport</keyword>
<evidence type="ECO:0000256" key="10">
    <source>
        <dbReference type="SAM" id="MobiDB-lite"/>
    </source>
</evidence>
<dbReference type="InterPro" id="IPR006312">
    <property type="entry name" value="TatA/E"/>
</dbReference>
<name>A0A1I2Y1X9_9ACTN</name>
<gene>
    <name evidence="9" type="primary">tatA</name>
    <name evidence="11" type="ORF">SAMN02787118_15411</name>
</gene>